<dbReference type="OrthoDB" id="109585at2"/>
<evidence type="ECO:0000259" key="9">
    <source>
        <dbReference type="PROSITE" id="PS50113"/>
    </source>
</evidence>
<dbReference type="Pfam" id="PF02518">
    <property type="entry name" value="HATPase_c"/>
    <property type="match status" value="1"/>
</dbReference>
<evidence type="ECO:0000313" key="10">
    <source>
        <dbReference type="EMBL" id="EAY31278.1"/>
    </source>
</evidence>
<comment type="catalytic activity">
    <reaction evidence="1">
        <text>ATP + protein L-histidine = ADP + protein N-phospho-L-histidine.</text>
        <dbReference type="EC" id="2.7.13.3"/>
    </reaction>
</comment>
<dbReference type="PROSITE" id="PS50109">
    <property type="entry name" value="HIS_KIN"/>
    <property type="match status" value="1"/>
</dbReference>
<dbReference type="PANTHER" id="PTHR42878:SF15">
    <property type="entry name" value="BACTERIOPHYTOCHROME"/>
    <property type="match status" value="1"/>
</dbReference>
<dbReference type="EC" id="2.7.13.3" evidence="2"/>
<dbReference type="GO" id="GO:0030295">
    <property type="term" value="F:protein kinase activator activity"/>
    <property type="evidence" value="ECO:0007669"/>
    <property type="project" value="TreeGrafter"/>
</dbReference>
<dbReference type="PRINTS" id="PR00344">
    <property type="entry name" value="BCTRLSENSOR"/>
</dbReference>
<dbReference type="CDD" id="cd00075">
    <property type="entry name" value="HATPase"/>
    <property type="match status" value="1"/>
</dbReference>
<dbReference type="InterPro" id="IPR036890">
    <property type="entry name" value="HATPase_C_sf"/>
</dbReference>
<dbReference type="CDD" id="cd00130">
    <property type="entry name" value="PAS"/>
    <property type="match status" value="1"/>
</dbReference>
<dbReference type="InterPro" id="IPR004358">
    <property type="entry name" value="Sig_transdc_His_kin-like_C"/>
</dbReference>
<keyword evidence="3" id="KW-0597">Phosphoprotein</keyword>
<dbReference type="Proteomes" id="UP000004095">
    <property type="component" value="Unassembled WGS sequence"/>
</dbReference>
<comment type="caution">
    <text evidence="10">The sequence shown here is derived from an EMBL/GenBank/DDBJ whole genome shotgun (WGS) entry which is preliminary data.</text>
</comment>
<protein>
    <recommendedName>
        <fullName evidence="2">histidine kinase</fullName>
        <ecNumber evidence="2">2.7.13.3</ecNumber>
    </recommendedName>
</protein>
<dbReference type="EMBL" id="AAWS01000003">
    <property type="protein sequence ID" value="EAY31278.1"/>
    <property type="molecule type" value="Genomic_DNA"/>
</dbReference>
<dbReference type="PANTHER" id="PTHR42878">
    <property type="entry name" value="TWO-COMPONENT HISTIDINE KINASE"/>
    <property type="match status" value="1"/>
</dbReference>
<evidence type="ECO:0000313" key="11">
    <source>
        <dbReference type="Proteomes" id="UP000004095"/>
    </source>
</evidence>
<sequence length="436" mass="49820">MNKQYNPLLEKQLKDFLKGKAMPEGLEKLFASISDSYNNFEKERTAIKQEMQQNSKELTEANQQIKLEAERYKAAEALARKNEQILRSINEHINEAIFRSTPHKGVVYINQAFAELFAYKQAKEVISMPISALFVEQSTIDTLNEKLASNGFFKNEEALFKKKDGTMFWGLVSCILSRNNEGEVFYDGAIVDIDVQKRTQNRLMAINEELKKTNAELDRFVYSASHDLRAPLKSLLGLLQLAEYEPPHNIQEYLHKMRNSVLKLDYFIEEIIDYSMNARMETNVEQIDFNELIQTVLEKLQYLPAASKIEKKLAINGRHIFYSDRSRCLILLNNLLSNAISYHNPHQTNPLILIKVDQQPQQAIITIQDNGKGIDQDHLNNIFKMFYRASAHSNGAGLGLYIVKEILQKLNGSIDVQSSVNQGSAFTLKIPNTPPG</sequence>
<keyword evidence="11" id="KW-1185">Reference proteome</keyword>
<dbReference type="InterPro" id="IPR050351">
    <property type="entry name" value="BphY/WalK/GraS-like"/>
</dbReference>
<dbReference type="SMART" id="SM00388">
    <property type="entry name" value="HisKA"/>
    <property type="match status" value="1"/>
</dbReference>
<dbReference type="Gene3D" id="3.30.450.20">
    <property type="entry name" value="PAS domain"/>
    <property type="match status" value="1"/>
</dbReference>
<dbReference type="InterPro" id="IPR003594">
    <property type="entry name" value="HATPase_dom"/>
</dbReference>
<evidence type="ECO:0000256" key="1">
    <source>
        <dbReference type="ARBA" id="ARBA00000085"/>
    </source>
</evidence>
<evidence type="ECO:0000259" key="8">
    <source>
        <dbReference type="PROSITE" id="PS50109"/>
    </source>
</evidence>
<dbReference type="Gene3D" id="1.10.287.130">
    <property type="match status" value="1"/>
</dbReference>
<dbReference type="NCBIfam" id="TIGR00229">
    <property type="entry name" value="sensory_box"/>
    <property type="match status" value="1"/>
</dbReference>
<organism evidence="10 11">
    <name type="scientific">Microscilla marina ATCC 23134</name>
    <dbReference type="NCBI Taxonomy" id="313606"/>
    <lineage>
        <taxon>Bacteria</taxon>
        <taxon>Pseudomonadati</taxon>
        <taxon>Bacteroidota</taxon>
        <taxon>Cytophagia</taxon>
        <taxon>Cytophagales</taxon>
        <taxon>Microscillaceae</taxon>
        <taxon>Microscilla</taxon>
    </lineage>
</organism>
<dbReference type="Pfam" id="PF00512">
    <property type="entry name" value="HisKA"/>
    <property type="match status" value="1"/>
</dbReference>
<dbReference type="GO" id="GO:0000155">
    <property type="term" value="F:phosphorelay sensor kinase activity"/>
    <property type="evidence" value="ECO:0007669"/>
    <property type="project" value="InterPro"/>
</dbReference>
<dbReference type="InterPro" id="IPR000014">
    <property type="entry name" value="PAS"/>
</dbReference>
<dbReference type="RefSeq" id="WP_002693839.1">
    <property type="nucleotide sequence ID" value="NZ_AAWS01000003.1"/>
</dbReference>
<dbReference type="SUPFAM" id="SSF55874">
    <property type="entry name" value="ATPase domain of HSP90 chaperone/DNA topoisomerase II/histidine kinase"/>
    <property type="match status" value="1"/>
</dbReference>
<dbReference type="eggNOG" id="COG4251">
    <property type="taxonomic scope" value="Bacteria"/>
</dbReference>
<feature type="coiled-coil region" evidence="7">
    <location>
        <begin position="37"/>
        <end position="95"/>
    </location>
</feature>
<dbReference type="AlphaFoldDB" id="A1ZDX0"/>
<dbReference type="InterPro" id="IPR036097">
    <property type="entry name" value="HisK_dim/P_sf"/>
</dbReference>
<feature type="domain" description="PAC" evidence="9">
    <location>
        <begin position="154"/>
        <end position="205"/>
    </location>
</feature>
<dbReference type="SUPFAM" id="SSF55785">
    <property type="entry name" value="PYP-like sensor domain (PAS domain)"/>
    <property type="match status" value="1"/>
</dbReference>
<dbReference type="SUPFAM" id="SSF47384">
    <property type="entry name" value="Homodimeric domain of signal transducing histidine kinase"/>
    <property type="match status" value="1"/>
</dbReference>
<evidence type="ECO:0000256" key="5">
    <source>
        <dbReference type="ARBA" id="ARBA00022777"/>
    </source>
</evidence>
<keyword evidence="5 10" id="KW-0418">Kinase</keyword>
<evidence type="ECO:0000256" key="7">
    <source>
        <dbReference type="SAM" id="Coils"/>
    </source>
</evidence>
<dbReference type="Pfam" id="PF13426">
    <property type="entry name" value="PAS_9"/>
    <property type="match status" value="1"/>
</dbReference>
<dbReference type="InterPro" id="IPR005467">
    <property type="entry name" value="His_kinase_dom"/>
</dbReference>
<name>A1ZDX0_MICM2</name>
<gene>
    <name evidence="10" type="ORF">M23134_04111</name>
</gene>
<evidence type="ECO:0000256" key="2">
    <source>
        <dbReference type="ARBA" id="ARBA00012438"/>
    </source>
</evidence>
<keyword evidence="6" id="KW-0472">Membrane</keyword>
<evidence type="ECO:0000256" key="4">
    <source>
        <dbReference type="ARBA" id="ARBA00022679"/>
    </source>
</evidence>
<dbReference type="GO" id="GO:0016020">
    <property type="term" value="C:membrane"/>
    <property type="evidence" value="ECO:0007669"/>
    <property type="project" value="UniProtKB-SubCell"/>
</dbReference>
<keyword evidence="7" id="KW-0175">Coiled coil</keyword>
<reference evidence="10 11" key="1">
    <citation type="submission" date="2007-01" db="EMBL/GenBank/DDBJ databases">
        <authorList>
            <person name="Haygood M."/>
            <person name="Podell S."/>
            <person name="Anderson C."/>
            <person name="Hopkinson B."/>
            <person name="Roe K."/>
            <person name="Barbeau K."/>
            <person name="Gaasterland T."/>
            <person name="Ferriera S."/>
            <person name="Johnson J."/>
            <person name="Kravitz S."/>
            <person name="Beeson K."/>
            <person name="Sutton G."/>
            <person name="Rogers Y.-H."/>
            <person name="Friedman R."/>
            <person name="Frazier M."/>
            <person name="Venter J.C."/>
        </authorList>
    </citation>
    <scope>NUCLEOTIDE SEQUENCE [LARGE SCALE GENOMIC DNA]</scope>
    <source>
        <strain evidence="10 11">ATCC 23134</strain>
    </source>
</reference>
<feature type="domain" description="Histidine kinase" evidence="8">
    <location>
        <begin position="223"/>
        <end position="434"/>
    </location>
</feature>
<dbReference type="InterPro" id="IPR035965">
    <property type="entry name" value="PAS-like_dom_sf"/>
</dbReference>
<dbReference type="Gene3D" id="3.30.565.10">
    <property type="entry name" value="Histidine kinase-like ATPase, C-terminal domain"/>
    <property type="match status" value="1"/>
</dbReference>
<keyword evidence="4" id="KW-0808">Transferase</keyword>
<dbReference type="PROSITE" id="PS50113">
    <property type="entry name" value="PAC"/>
    <property type="match status" value="1"/>
</dbReference>
<dbReference type="GO" id="GO:0007234">
    <property type="term" value="P:osmosensory signaling via phosphorelay pathway"/>
    <property type="evidence" value="ECO:0007669"/>
    <property type="project" value="TreeGrafter"/>
</dbReference>
<dbReference type="InterPro" id="IPR000700">
    <property type="entry name" value="PAS-assoc_C"/>
</dbReference>
<dbReference type="SMART" id="SM00091">
    <property type="entry name" value="PAS"/>
    <property type="match status" value="1"/>
</dbReference>
<dbReference type="SMART" id="SM00387">
    <property type="entry name" value="HATPase_c"/>
    <property type="match status" value="1"/>
</dbReference>
<dbReference type="InterPro" id="IPR003661">
    <property type="entry name" value="HisK_dim/P_dom"/>
</dbReference>
<evidence type="ECO:0000256" key="3">
    <source>
        <dbReference type="ARBA" id="ARBA00022553"/>
    </source>
</evidence>
<proteinExistence type="predicted"/>
<dbReference type="GO" id="GO:0000156">
    <property type="term" value="F:phosphorelay response regulator activity"/>
    <property type="evidence" value="ECO:0007669"/>
    <property type="project" value="TreeGrafter"/>
</dbReference>
<accession>A1ZDX0</accession>
<evidence type="ECO:0000256" key="6">
    <source>
        <dbReference type="ARBA" id="ARBA00023136"/>
    </source>
</evidence>